<dbReference type="PANTHER" id="PTHR31867">
    <property type="entry name" value="EXPANSIN-A15"/>
    <property type="match status" value="1"/>
</dbReference>
<organism evidence="3 4">
    <name type="scientific">Lupinus albus</name>
    <name type="common">White lupine</name>
    <name type="synonym">Lupinus termis</name>
    <dbReference type="NCBI Taxonomy" id="3870"/>
    <lineage>
        <taxon>Eukaryota</taxon>
        <taxon>Viridiplantae</taxon>
        <taxon>Streptophyta</taxon>
        <taxon>Embryophyta</taxon>
        <taxon>Tracheophyta</taxon>
        <taxon>Spermatophyta</taxon>
        <taxon>Magnoliopsida</taxon>
        <taxon>eudicotyledons</taxon>
        <taxon>Gunneridae</taxon>
        <taxon>Pentapetalae</taxon>
        <taxon>rosids</taxon>
        <taxon>fabids</taxon>
        <taxon>Fabales</taxon>
        <taxon>Fabaceae</taxon>
        <taxon>Papilionoideae</taxon>
        <taxon>50 kb inversion clade</taxon>
        <taxon>genistoids sensu lato</taxon>
        <taxon>core genistoids</taxon>
        <taxon>Genisteae</taxon>
        <taxon>Lupinus</taxon>
    </lineage>
</organism>
<feature type="domain" description="Expansin-like CBD" evidence="2">
    <location>
        <begin position="77"/>
        <end position="157"/>
    </location>
</feature>
<dbReference type="EMBL" id="WOCE01000003">
    <property type="protein sequence ID" value="KAE9616865.1"/>
    <property type="molecule type" value="Genomic_DNA"/>
</dbReference>
<proteinExistence type="inferred from homology"/>
<dbReference type="PROSITE" id="PS50843">
    <property type="entry name" value="EXPANSIN_CBD"/>
    <property type="match status" value="1"/>
</dbReference>
<name>A0A6A4QQ25_LUPAL</name>
<protein>
    <recommendedName>
        <fullName evidence="1">Expansin</fullName>
    </recommendedName>
</protein>
<dbReference type="SUPFAM" id="SSF50685">
    <property type="entry name" value="Barwin-like endoglucanases"/>
    <property type="match status" value="1"/>
</dbReference>
<evidence type="ECO:0000313" key="3">
    <source>
        <dbReference type="EMBL" id="KAE9616865.1"/>
    </source>
</evidence>
<comment type="caution">
    <text evidence="3">The sequence shown here is derived from an EMBL/GenBank/DDBJ whole genome shotgun (WGS) entry which is preliminary data.</text>
</comment>
<keyword evidence="4" id="KW-1185">Reference proteome</keyword>
<keyword evidence="1" id="KW-0732">Signal</keyword>
<reference evidence="4" key="1">
    <citation type="journal article" date="2020" name="Nat. Commun.">
        <title>Genome sequence of the cluster root forming white lupin.</title>
        <authorList>
            <person name="Hufnagel B."/>
            <person name="Marques A."/>
            <person name="Soriano A."/>
            <person name="Marques L."/>
            <person name="Divol F."/>
            <person name="Doumas P."/>
            <person name="Sallet E."/>
            <person name="Mancinotti D."/>
            <person name="Carrere S."/>
            <person name="Marande W."/>
            <person name="Arribat S."/>
            <person name="Keller J."/>
            <person name="Huneau C."/>
            <person name="Blein T."/>
            <person name="Aime D."/>
            <person name="Laguerre M."/>
            <person name="Taylor J."/>
            <person name="Schubert V."/>
            <person name="Nelson M."/>
            <person name="Geu-Flores F."/>
            <person name="Crespi M."/>
            <person name="Gallardo-Guerrero K."/>
            <person name="Delaux P.-M."/>
            <person name="Salse J."/>
            <person name="Berges H."/>
            <person name="Guyot R."/>
            <person name="Gouzy J."/>
            <person name="Peret B."/>
        </authorList>
    </citation>
    <scope>NUCLEOTIDE SEQUENCE [LARGE SCALE GENOMIC DNA]</scope>
    <source>
        <strain evidence="4">cv. Amiga</strain>
    </source>
</reference>
<evidence type="ECO:0000256" key="1">
    <source>
        <dbReference type="RuleBase" id="RU365023"/>
    </source>
</evidence>
<evidence type="ECO:0000259" key="2">
    <source>
        <dbReference type="PROSITE" id="PS50843"/>
    </source>
</evidence>
<dbReference type="Pfam" id="PF01357">
    <property type="entry name" value="Expansin_C"/>
    <property type="match status" value="1"/>
</dbReference>
<keyword evidence="1" id="KW-0964">Secreted</keyword>
<dbReference type="Proteomes" id="UP000447434">
    <property type="component" value="Chromosome 3"/>
</dbReference>
<dbReference type="InterPro" id="IPR007117">
    <property type="entry name" value="Expansin_CBD"/>
</dbReference>
<evidence type="ECO:0000313" key="4">
    <source>
        <dbReference type="Proteomes" id="UP000447434"/>
    </source>
</evidence>
<comment type="subcellular location">
    <subcellularLocation>
        <location evidence="1">Secreted</location>
        <location evidence="1">Cell wall</location>
    </subcellularLocation>
    <subcellularLocation>
        <location evidence="1">Membrane</location>
        <topology evidence="1">Peripheral membrane protein</topology>
    </subcellularLocation>
</comment>
<dbReference type="Gene3D" id="2.60.40.760">
    <property type="entry name" value="Expansin, cellulose-binding-like domain"/>
    <property type="match status" value="1"/>
</dbReference>
<dbReference type="InterPro" id="IPR036908">
    <property type="entry name" value="RlpA-like_sf"/>
</dbReference>
<accession>A0A6A4QQ25</accession>
<feature type="signal peptide" evidence="1">
    <location>
        <begin position="1"/>
        <end position="21"/>
    </location>
</feature>
<keyword evidence="1" id="KW-0961">Cell wall biogenesis/degradation</keyword>
<dbReference type="AlphaFoldDB" id="A0A6A4QQ25"/>
<comment type="function">
    <text evidence="1">Causes loosening and extension of plant cell walls by disrupting non-covalent bonding between cellulose microfibrils and matrix glucans. No enzymatic activity has been found.</text>
</comment>
<keyword evidence="1" id="KW-0134">Cell wall</keyword>
<dbReference type="GO" id="GO:0016020">
    <property type="term" value="C:membrane"/>
    <property type="evidence" value="ECO:0007669"/>
    <property type="project" value="UniProtKB-SubCell"/>
</dbReference>
<dbReference type="SUPFAM" id="SSF49590">
    <property type="entry name" value="PHL pollen allergen"/>
    <property type="match status" value="1"/>
</dbReference>
<comment type="similarity">
    <text evidence="1">Belongs to the expansin family. Expansin A subfamily.</text>
</comment>
<gene>
    <name evidence="3" type="ORF">Lalb_Chr03g0029361</name>
</gene>
<dbReference type="InterPro" id="IPR036749">
    <property type="entry name" value="Expansin_CBD_sf"/>
</dbReference>
<dbReference type="PRINTS" id="PR01226">
    <property type="entry name" value="EXPANSIN"/>
</dbReference>
<dbReference type="GO" id="GO:0009664">
    <property type="term" value="P:plant-type cell wall organization"/>
    <property type="evidence" value="ECO:0007669"/>
    <property type="project" value="InterPro"/>
</dbReference>
<dbReference type="InterPro" id="IPR002963">
    <property type="entry name" value="Expansin"/>
</dbReference>
<sequence length="160" mass="18251">MIRCVDHILWWMLGSPSVAFTATDLCPHSLMGFQKIPKEHLICHRMHFLKLPREKLIYRVKCQRSSGLKFTMSGSSHFYHVLITNVGNLGWMVKVVVVKMKGSRTGWIPIARNWGKIGISMSTFNISLCPLRSLSAVVHTSSEVSPEKWQFGQTFDGKQF</sequence>
<feature type="chain" id="PRO_5025718507" description="Expansin" evidence="1">
    <location>
        <begin position="22"/>
        <end position="160"/>
    </location>
</feature>